<evidence type="ECO:0000313" key="3">
    <source>
        <dbReference type="EMBL" id="TCN63924.1"/>
    </source>
</evidence>
<dbReference type="OrthoDB" id="9777090at2"/>
<sequence length="308" mass="34596">MSHTLRYLTLAIILVLGCATVYGIKPSGSYNIQSITQKYPNITFTRVITHDKYHLQLADIAPTAKDKNVTVLICYPDSGNIKEWLGYGMLLAERGYRTIMFDYRGFGLSDKFSIEKDTLYYDEFSIDANTAYNYIKKRYPNSKVGLFGMSMGSIMTTTIALKHKGDFIIGDSYVCDMDSAINQIEQIYKRKMATPASAYDYNNNLQYLCQPILLLNGKYDTICESSTAAFASSKHVESVAYDGGHMEGPLALKEAYFNRIDEFIEGLNNTENNENHAVSPYAILLAVIVFGVLFNHIARKRKIASNVG</sequence>
<keyword evidence="1" id="KW-1133">Transmembrane helix</keyword>
<name>A0A4R2ECY4_9BACT</name>
<evidence type="ECO:0000259" key="2">
    <source>
        <dbReference type="Pfam" id="PF12146"/>
    </source>
</evidence>
<dbReference type="InterPro" id="IPR022742">
    <property type="entry name" value="Hydrolase_4"/>
</dbReference>
<dbReference type="SUPFAM" id="SSF53474">
    <property type="entry name" value="alpha/beta-Hydrolases"/>
    <property type="match status" value="1"/>
</dbReference>
<dbReference type="Gene3D" id="3.40.50.1820">
    <property type="entry name" value="alpha/beta hydrolase"/>
    <property type="match status" value="1"/>
</dbReference>
<keyword evidence="4" id="KW-1185">Reference proteome</keyword>
<dbReference type="AlphaFoldDB" id="A0A4R2ECY4"/>
<keyword evidence="1" id="KW-0812">Transmembrane</keyword>
<protein>
    <recommendedName>
        <fullName evidence="2">Serine aminopeptidase S33 domain-containing protein</fullName>
    </recommendedName>
</protein>
<dbReference type="InterPro" id="IPR029058">
    <property type="entry name" value="AB_hydrolase_fold"/>
</dbReference>
<reference evidence="3 4" key="1">
    <citation type="submission" date="2019-03" db="EMBL/GenBank/DDBJ databases">
        <title>Genomic Encyclopedia of Archaeal and Bacterial Type Strains, Phase II (KMG-II): from individual species to whole genera.</title>
        <authorList>
            <person name="Goeker M."/>
        </authorList>
    </citation>
    <scope>NUCLEOTIDE SEQUENCE [LARGE SCALE GENOMIC DNA]</scope>
    <source>
        <strain evidence="3 4">RL-C</strain>
    </source>
</reference>
<dbReference type="PANTHER" id="PTHR12277">
    <property type="entry name" value="ALPHA/BETA HYDROLASE DOMAIN-CONTAINING PROTEIN"/>
    <property type="match status" value="1"/>
</dbReference>
<gene>
    <name evidence="3" type="ORF">CLV25_11479</name>
</gene>
<proteinExistence type="predicted"/>
<dbReference type="Proteomes" id="UP000294830">
    <property type="component" value="Unassembled WGS sequence"/>
</dbReference>
<dbReference type="PROSITE" id="PS51257">
    <property type="entry name" value="PROKAR_LIPOPROTEIN"/>
    <property type="match status" value="1"/>
</dbReference>
<feature type="domain" description="Serine aminopeptidase S33" evidence="2">
    <location>
        <begin position="91"/>
        <end position="167"/>
    </location>
</feature>
<dbReference type="PANTHER" id="PTHR12277:SF81">
    <property type="entry name" value="PROTEIN ABHD13"/>
    <property type="match status" value="1"/>
</dbReference>
<dbReference type="Pfam" id="PF12146">
    <property type="entry name" value="Hydrolase_4"/>
    <property type="match status" value="1"/>
</dbReference>
<evidence type="ECO:0000256" key="1">
    <source>
        <dbReference type="SAM" id="Phobius"/>
    </source>
</evidence>
<organism evidence="3 4">
    <name type="scientific">Acetobacteroides hydrogenigenes</name>
    <dbReference type="NCBI Taxonomy" id="979970"/>
    <lineage>
        <taxon>Bacteria</taxon>
        <taxon>Pseudomonadati</taxon>
        <taxon>Bacteroidota</taxon>
        <taxon>Bacteroidia</taxon>
        <taxon>Bacteroidales</taxon>
        <taxon>Rikenellaceae</taxon>
        <taxon>Acetobacteroides</taxon>
    </lineage>
</organism>
<comment type="caution">
    <text evidence="3">The sequence shown here is derived from an EMBL/GenBank/DDBJ whole genome shotgun (WGS) entry which is preliminary data.</text>
</comment>
<dbReference type="EMBL" id="SLWB01000014">
    <property type="protein sequence ID" value="TCN63924.1"/>
    <property type="molecule type" value="Genomic_DNA"/>
</dbReference>
<accession>A0A4R2ECY4</accession>
<keyword evidence="1" id="KW-0472">Membrane</keyword>
<feature type="transmembrane region" description="Helical" evidence="1">
    <location>
        <begin position="278"/>
        <end position="298"/>
    </location>
</feature>
<evidence type="ECO:0000313" key="4">
    <source>
        <dbReference type="Proteomes" id="UP000294830"/>
    </source>
</evidence>
<dbReference type="RefSeq" id="WP_131840074.1">
    <property type="nucleotide sequence ID" value="NZ_SLWB01000014.1"/>
</dbReference>